<name>C8W9Z3_LANP1</name>
<dbReference type="eggNOG" id="COG1309">
    <property type="taxonomic scope" value="Bacteria"/>
</dbReference>
<protein>
    <submittedName>
        <fullName evidence="4">Transcriptional regulator, TetR family</fullName>
    </submittedName>
</protein>
<keyword evidence="5" id="KW-1185">Reference proteome</keyword>
<dbReference type="GeneID" id="84806027"/>
<dbReference type="PANTHER" id="PTHR43479:SF11">
    <property type="entry name" value="ACREF_ENVCD OPERON REPRESSOR-RELATED"/>
    <property type="match status" value="1"/>
</dbReference>
<dbReference type="PANTHER" id="PTHR43479">
    <property type="entry name" value="ACREF/ENVCD OPERON REPRESSOR-RELATED"/>
    <property type="match status" value="1"/>
</dbReference>
<evidence type="ECO:0000256" key="1">
    <source>
        <dbReference type="ARBA" id="ARBA00023125"/>
    </source>
</evidence>
<dbReference type="AlphaFoldDB" id="C8W9Z3"/>
<dbReference type="OrthoDB" id="3186364at2"/>
<dbReference type="GO" id="GO:0003677">
    <property type="term" value="F:DNA binding"/>
    <property type="evidence" value="ECO:0007669"/>
    <property type="project" value="UniProtKB-UniRule"/>
</dbReference>
<evidence type="ECO:0000313" key="5">
    <source>
        <dbReference type="Proteomes" id="UP000000960"/>
    </source>
</evidence>
<dbReference type="InterPro" id="IPR036271">
    <property type="entry name" value="Tet_transcr_reg_TetR-rel_C_sf"/>
</dbReference>
<dbReference type="RefSeq" id="WP_012808589.1">
    <property type="nucleotide sequence ID" value="NC_013203.1"/>
</dbReference>
<dbReference type="SUPFAM" id="SSF46689">
    <property type="entry name" value="Homeodomain-like"/>
    <property type="match status" value="1"/>
</dbReference>
<evidence type="ECO:0000259" key="3">
    <source>
        <dbReference type="PROSITE" id="PS50977"/>
    </source>
</evidence>
<dbReference type="InterPro" id="IPR009057">
    <property type="entry name" value="Homeodomain-like_sf"/>
</dbReference>
<dbReference type="PRINTS" id="PR00455">
    <property type="entry name" value="HTHTETR"/>
</dbReference>
<reference evidence="4 5" key="1">
    <citation type="journal article" date="2009" name="Stand. Genomic Sci.">
        <title>Complete genome sequence of Atopobium parvulum type strain (IPP 1246).</title>
        <authorList>
            <person name="Copeland A."/>
            <person name="Sikorski J."/>
            <person name="Lapidus A."/>
            <person name="Nolan M."/>
            <person name="Del Rio T.G."/>
            <person name="Lucas S."/>
            <person name="Chen F."/>
            <person name="Tice H."/>
            <person name="Pitluck S."/>
            <person name="Cheng J.F."/>
            <person name="Pukall R."/>
            <person name="Chertkov O."/>
            <person name="Brettin T."/>
            <person name="Han C."/>
            <person name="Detter J.C."/>
            <person name="Kuske C."/>
            <person name="Bruce D."/>
            <person name="Goodwin L."/>
            <person name="Ivanova N."/>
            <person name="Mavromatis K."/>
            <person name="Mikhailova N."/>
            <person name="Chen A."/>
            <person name="Palaniappan K."/>
            <person name="Chain P."/>
            <person name="Rohde M."/>
            <person name="Goker M."/>
            <person name="Bristow J."/>
            <person name="Eisen J.A."/>
            <person name="Markowitz V."/>
            <person name="Hugenholtz P."/>
            <person name="Kyrpides N.C."/>
            <person name="Klenk H.P."/>
            <person name="Detter J.C."/>
        </authorList>
    </citation>
    <scope>NUCLEOTIDE SEQUENCE [LARGE SCALE GENOMIC DNA]</scope>
    <source>
        <strain evidence="5">ATCC 33793 / DSM 20469 / CCUG 32760 / JCM 10300 / KCTC 3663 / VPI 0546 / 1246</strain>
    </source>
</reference>
<feature type="domain" description="HTH tetR-type" evidence="3">
    <location>
        <begin position="47"/>
        <end position="107"/>
    </location>
</feature>
<feature type="DNA-binding region" description="H-T-H motif" evidence="2">
    <location>
        <begin position="70"/>
        <end position="89"/>
    </location>
</feature>
<dbReference type="PROSITE" id="PS50977">
    <property type="entry name" value="HTH_TETR_2"/>
    <property type="match status" value="1"/>
</dbReference>
<organism evidence="4 5">
    <name type="scientific">Lancefieldella parvula (strain ATCC 33793 / DSM 20469 / CCUG 32760 / JCM 10300 / KCTC 3663 / VPI 0546 / 1246)</name>
    <name type="common">Atopobium parvulum</name>
    <dbReference type="NCBI Taxonomy" id="521095"/>
    <lineage>
        <taxon>Bacteria</taxon>
        <taxon>Bacillati</taxon>
        <taxon>Actinomycetota</taxon>
        <taxon>Coriobacteriia</taxon>
        <taxon>Coriobacteriales</taxon>
        <taxon>Atopobiaceae</taxon>
        <taxon>Lancefieldella</taxon>
    </lineage>
</organism>
<proteinExistence type="predicted"/>
<evidence type="ECO:0000256" key="2">
    <source>
        <dbReference type="PROSITE-ProRule" id="PRU00335"/>
    </source>
</evidence>
<accession>C8W9Z3</accession>
<evidence type="ECO:0000313" key="4">
    <source>
        <dbReference type="EMBL" id="ACV50931.1"/>
    </source>
</evidence>
<dbReference type="HOGENOM" id="CLU_069356_12_2_11"/>
<keyword evidence="1 2" id="KW-0238">DNA-binding</keyword>
<dbReference type="KEGG" id="apv:Apar_0500"/>
<gene>
    <name evidence="4" type="ordered locus">Apar_0500</name>
</gene>
<dbReference type="Proteomes" id="UP000000960">
    <property type="component" value="Chromosome"/>
</dbReference>
<dbReference type="STRING" id="521095.Apar_0500"/>
<dbReference type="SUPFAM" id="SSF48498">
    <property type="entry name" value="Tetracyclin repressor-like, C-terminal domain"/>
    <property type="match status" value="1"/>
</dbReference>
<dbReference type="Pfam" id="PF00440">
    <property type="entry name" value="TetR_N"/>
    <property type="match status" value="1"/>
</dbReference>
<dbReference type="Gene3D" id="1.10.357.10">
    <property type="entry name" value="Tetracycline Repressor, domain 2"/>
    <property type="match status" value="1"/>
</dbReference>
<dbReference type="InterPro" id="IPR001647">
    <property type="entry name" value="HTH_TetR"/>
</dbReference>
<dbReference type="EMBL" id="CP001721">
    <property type="protein sequence ID" value="ACV50931.1"/>
    <property type="molecule type" value="Genomic_DNA"/>
</dbReference>
<sequence>MSEKNTDVVADVMTYLAHAHNHTQEVVGTVAASVSHIRAEARTKKSATTRKRIMHETTELMLARGNTNFKMSEISQRAHLSKGALYYYFSDREALLQAIFDESVDELAKDIARSIENKPASVETLHAIVTELASHILPDSPLVLALINKLASSEQALITNIEGPLSRVVVLLVSQLELGKERGFVRKDINSRLAACSITGALVLSAIGLMGERRGAEDSSQLSQDLLSLMLTGIGLDAKTH</sequence>
<dbReference type="InterPro" id="IPR050624">
    <property type="entry name" value="HTH-type_Tx_Regulator"/>
</dbReference>